<reference evidence="2" key="1">
    <citation type="journal article" date="2019" name="Int. J. Syst. Evol. Microbiol.">
        <title>The Global Catalogue of Microorganisms (GCM) 10K type strain sequencing project: providing services to taxonomists for standard genome sequencing and annotation.</title>
        <authorList>
            <consortium name="The Broad Institute Genomics Platform"/>
            <consortium name="The Broad Institute Genome Sequencing Center for Infectious Disease"/>
            <person name="Wu L."/>
            <person name="Ma J."/>
        </authorList>
    </citation>
    <scope>NUCLEOTIDE SEQUENCE [LARGE SCALE GENOMIC DNA]</scope>
    <source>
        <strain evidence="2">CGMCC 1.6960</strain>
    </source>
</reference>
<organism evidence="1 2">
    <name type="scientific">Agrococcus terreus</name>
    <dbReference type="NCBI Taxonomy" id="574649"/>
    <lineage>
        <taxon>Bacteria</taxon>
        <taxon>Bacillati</taxon>
        <taxon>Actinomycetota</taxon>
        <taxon>Actinomycetes</taxon>
        <taxon>Micrococcales</taxon>
        <taxon>Microbacteriaceae</taxon>
        <taxon>Agrococcus</taxon>
    </lineage>
</organism>
<evidence type="ECO:0000313" key="1">
    <source>
        <dbReference type="EMBL" id="GGN79465.1"/>
    </source>
</evidence>
<gene>
    <name evidence="1" type="ORF">GCM10010968_06380</name>
</gene>
<comment type="caution">
    <text evidence="1">The sequence shown here is derived from an EMBL/GenBank/DDBJ whole genome shotgun (WGS) entry which is preliminary data.</text>
</comment>
<dbReference type="Proteomes" id="UP000626982">
    <property type="component" value="Unassembled WGS sequence"/>
</dbReference>
<accession>A0ABQ2KEU8</accession>
<dbReference type="EMBL" id="BMLM01000001">
    <property type="protein sequence ID" value="GGN79465.1"/>
    <property type="molecule type" value="Genomic_DNA"/>
</dbReference>
<sequence>MPAATPIDPRTPLSEVGRARLVELDEVSLALYARRMGRPDLAHRLREPVEDADLTLEQRWRQLGGTG</sequence>
<name>A0ABQ2KEU8_9MICO</name>
<protein>
    <submittedName>
        <fullName evidence="1">Uncharacterized protein</fullName>
    </submittedName>
</protein>
<proteinExistence type="predicted"/>
<dbReference type="RefSeq" id="WP_188715962.1">
    <property type="nucleotide sequence ID" value="NZ_BAABBD010000001.1"/>
</dbReference>
<evidence type="ECO:0000313" key="2">
    <source>
        <dbReference type="Proteomes" id="UP000626982"/>
    </source>
</evidence>
<keyword evidence="2" id="KW-1185">Reference proteome</keyword>